<accession>A0AAJ5UBI1</accession>
<reference evidence="2 3" key="1">
    <citation type="journal article" date="2022" name="J Glob Antimicrob Resist">
        <title>First complete genome of a multidrug resistant strain of the novel human pathogen Kalamiella piersonii (GABEKP28) identified in human saliva.</title>
        <authorList>
            <person name="McDonagh F."/>
            <person name="Singh N.K."/>
            <person name="Venkateswaran K."/>
            <person name="Lonappan A.M."/>
            <person name="Hallahan B."/>
            <person name="Tuohy A."/>
            <person name="Burke L."/>
            <person name="Kovarova A."/>
            <person name="Miliotis G."/>
        </authorList>
    </citation>
    <scope>NUCLEOTIDE SEQUENCE [LARGE SCALE GENOMIC DNA]</scope>
    <source>
        <strain evidence="2 3">GABEKP28</strain>
    </source>
</reference>
<dbReference type="InterPro" id="IPR036275">
    <property type="entry name" value="YdgH-like_sf"/>
</dbReference>
<dbReference type="EMBL" id="CP104758">
    <property type="protein sequence ID" value="WBG92617.1"/>
    <property type="molecule type" value="Genomic_DNA"/>
</dbReference>
<proteinExistence type="predicted"/>
<protein>
    <recommendedName>
        <fullName evidence="4">DUF1471 domain-containing protein</fullName>
    </recommendedName>
</protein>
<sequence>MKSVKYSLLAALLGVVSFASAAAQQPEAAPYYQTEAVAVNVSGSSSLISLEQQLSGKQDTGRVKSFRITSTSGASRLSGTAASLN</sequence>
<evidence type="ECO:0000256" key="1">
    <source>
        <dbReference type="SAM" id="SignalP"/>
    </source>
</evidence>
<gene>
    <name evidence="2" type="ORF">N5580_08925</name>
</gene>
<keyword evidence="1" id="KW-0732">Signal</keyword>
<feature type="signal peptide" evidence="1">
    <location>
        <begin position="1"/>
        <end position="21"/>
    </location>
</feature>
<dbReference type="SUPFAM" id="SSF159871">
    <property type="entry name" value="YdgH-like"/>
    <property type="match status" value="1"/>
</dbReference>
<keyword evidence="3" id="KW-1185">Reference proteome</keyword>
<evidence type="ECO:0000313" key="2">
    <source>
        <dbReference type="EMBL" id="WBG92617.1"/>
    </source>
</evidence>
<evidence type="ECO:0008006" key="4">
    <source>
        <dbReference type="Google" id="ProtNLM"/>
    </source>
</evidence>
<dbReference type="GeneID" id="78232879"/>
<organism evidence="2 3">
    <name type="scientific">Pantoea piersonii</name>
    <dbReference type="NCBI Taxonomy" id="2364647"/>
    <lineage>
        <taxon>Bacteria</taxon>
        <taxon>Pseudomonadati</taxon>
        <taxon>Pseudomonadota</taxon>
        <taxon>Gammaproteobacteria</taxon>
        <taxon>Enterobacterales</taxon>
        <taxon>Erwiniaceae</taxon>
        <taxon>Pantoea</taxon>
    </lineage>
</organism>
<dbReference type="Proteomes" id="UP001211544">
    <property type="component" value="Chromosome"/>
</dbReference>
<dbReference type="AlphaFoldDB" id="A0AAJ5UBI1"/>
<evidence type="ECO:0000313" key="3">
    <source>
        <dbReference type="Proteomes" id="UP001211544"/>
    </source>
</evidence>
<dbReference type="RefSeq" id="WP_120452664.1">
    <property type="nucleotide sequence ID" value="NZ_CP104758.1"/>
</dbReference>
<name>A0AAJ5UBI1_9GAMM</name>
<feature type="chain" id="PRO_5042579023" description="DUF1471 domain-containing protein" evidence="1">
    <location>
        <begin position="22"/>
        <end position="85"/>
    </location>
</feature>
<dbReference type="KEGG" id="kpie:N5580_08925"/>